<proteinExistence type="inferred from homology"/>
<dbReference type="RefSeq" id="WP_111147402.1">
    <property type="nucleotide sequence ID" value="NZ_QKRB01000045.1"/>
</dbReference>
<dbReference type="UniPathway" id="UPA00193"/>
<dbReference type="AlphaFoldDB" id="A0A2W1LJB7"/>
<gene>
    <name evidence="7" type="ORF">DNH61_14515</name>
</gene>
<protein>
    <recommendedName>
        <fullName evidence="6">Methylenetetrahydrofolate reductase</fullName>
    </recommendedName>
</protein>
<dbReference type="GO" id="GO:0004489">
    <property type="term" value="F:methylenetetrahydrofolate reductase [NAD(P)H] activity"/>
    <property type="evidence" value="ECO:0007669"/>
    <property type="project" value="InterPro"/>
</dbReference>
<dbReference type="SUPFAM" id="SSF51730">
    <property type="entry name" value="FAD-linked oxidoreductase"/>
    <property type="match status" value="1"/>
</dbReference>
<evidence type="ECO:0000256" key="6">
    <source>
        <dbReference type="RuleBase" id="RU003862"/>
    </source>
</evidence>
<dbReference type="EMBL" id="QKRB01000045">
    <property type="protein sequence ID" value="PZD95102.1"/>
    <property type="molecule type" value="Genomic_DNA"/>
</dbReference>
<sequence>MRISIELIPRDLTRLQQELDMITASYRQINMVNIPDLMRLQVRSWEGAKQAVDCLPEAVPHIRAIDFDLRQPFVLGEELMRGGIREVLIVAGDPPADMKRKVFPTTSTELIRKLRQEYPELKVYAAIDPYRAGLREELEYAQRKLEAGAAGFFTQPFFDLRHMELFAEQLEGIELYWGVSPVMTDGSQGYWETKNRAVFPRDFRPTMEWNVAFARRALQFAKDSGNYFYFMPIKVDLKTYLDGVFAE</sequence>
<keyword evidence="4 6" id="KW-0274">FAD</keyword>
<dbReference type="Proteomes" id="UP000249522">
    <property type="component" value="Unassembled WGS sequence"/>
</dbReference>
<comment type="cofactor">
    <cofactor evidence="1 6">
        <name>FAD</name>
        <dbReference type="ChEBI" id="CHEBI:57692"/>
    </cofactor>
</comment>
<dbReference type="Pfam" id="PF02219">
    <property type="entry name" value="MTHFR"/>
    <property type="match status" value="1"/>
</dbReference>
<evidence type="ECO:0000256" key="1">
    <source>
        <dbReference type="ARBA" id="ARBA00001974"/>
    </source>
</evidence>
<comment type="caution">
    <text evidence="7">The sequence shown here is derived from an EMBL/GenBank/DDBJ whole genome shotgun (WGS) entry which is preliminary data.</text>
</comment>
<dbReference type="InterPro" id="IPR029041">
    <property type="entry name" value="FAD-linked_oxidoreductase-like"/>
</dbReference>
<evidence type="ECO:0000313" key="7">
    <source>
        <dbReference type="EMBL" id="PZD95102.1"/>
    </source>
</evidence>
<keyword evidence="3 6" id="KW-0285">Flavoprotein</keyword>
<dbReference type="InterPro" id="IPR003171">
    <property type="entry name" value="Mehydrof_redctse-like"/>
</dbReference>
<reference evidence="7 8" key="1">
    <citation type="submission" date="2018-06" db="EMBL/GenBank/DDBJ databases">
        <title>Paenibacillus imtechensis sp. nov.</title>
        <authorList>
            <person name="Pinnaka A.K."/>
            <person name="Singh H."/>
            <person name="Kaur M."/>
        </authorList>
    </citation>
    <scope>NUCLEOTIDE SEQUENCE [LARGE SCALE GENOMIC DNA]</scope>
    <source>
        <strain evidence="7 8">SMB1</strain>
    </source>
</reference>
<evidence type="ECO:0000256" key="2">
    <source>
        <dbReference type="ARBA" id="ARBA00004777"/>
    </source>
</evidence>
<accession>A0A2W1LJB7</accession>
<dbReference type="Gene3D" id="3.20.20.220">
    <property type="match status" value="1"/>
</dbReference>
<keyword evidence="8" id="KW-1185">Reference proteome</keyword>
<dbReference type="GO" id="GO:0035999">
    <property type="term" value="P:tetrahydrofolate interconversion"/>
    <property type="evidence" value="ECO:0007669"/>
    <property type="project" value="UniProtKB-UniPathway"/>
</dbReference>
<evidence type="ECO:0000256" key="3">
    <source>
        <dbReference type="ARBA" id="ARBA00022630"/>
    </source>
</evidence>
<evidence type="ECO:0000313" key="8">
    <source>
        <dbReference type="Proteomes" id="UP000249522"/>
    </source>
</evidence>
<comment type="pathway">
    <text evidence="2 6">One-carbon metabolism; tetrahydrofolate interconversion.</text>
</comment>
<dbReference type="OrthoDB" id="9803687at2"/>
<evidence type="ECO:0000256" key="4">
    <source>
        <dbReference type="ARBA" id="ARBA00022827"/>
    </source>
</evidence>
<name>A0A2W1LJB7_9BACL</name>
<keyword evidence="5 6" id="KW-0560">Oxidoreductase</keyword>
<dbReference type="GO" id="GO:0006555">
    <property type="term" value="P:methionine metabolic process"/>
    <property type="evidence" value="ECO:0007669"/>
    <property type="project" value="InterPro"/>
</dbReference>
<evidence type="ECO:0000256" key="5">
    <source>
        <dbReference type="ARBA" id="ARBA00023002"/>
    </source>
</evidence>
<organism evidence="7 8">
    <name type="scientific">Paenibacillus sambharensis</name>
    <dbReference type="NCBI Taxonomy" id="1803190"/>
    <lineage>
        <taxon>Bacteria</taxon>
        <taxon>Bacillati</taxon>
        <taxon>Bacillota</taxon>
        <taxon>Bacilli</taxon>
        <taxon>Bacillales</taxon>
        <taxon>Paenibacillaceae</taxon>
        <taxon>Paenibacillus</taxon>
    </lineage>
</organism>
<comment type="similarity">
    <text evidence="6">Belongs to the methylenetetrahydrofolate reductase family.</text>
</comment>